<dbReference type="AlphaFoldDB" id="A0A3A4K909"/>
<dbReference type="Gene3D" id="2.60.200.40">
    <property type="match status" value="1"/>
</dbReference>
<comment type="caution">
    <text evidence="10">The sequence shown here is derived from an EMBL/GenBank/DDBJ whole genome shotgun (WGS) entry which is preliminary data.</text>
</comment>
<evidence type="ECO:0000259" key="9">
    <source>
        <dbReference type="PROSITE" id="PS50146"/>
    </source>
</evidence>
<proteinExistence type="inferred from homology"/>
<dbReference type="PANTHER" id="PTHR12358:SF106">
    <property type="entry name" value="LIPID KINASE YEGS"/>
    <property type="match status" value="1"/>
</dbReference>
<organism evidence="10 11">
    <name type="scientific">Nocardia panacis</name>
    <dbReference type="NCBI Taxonomy" id="2340916"/>
    <lineage>
        <taxon>Bacteria</taxon>
        <taxon>Bacillati</taxon>
        <taxon>Actinomycetota</taxon>
        <taxon>Actinomycetes</taxon>
        <taxon>Mycobacteriales</taxon>
        <taxon>Nocardiaceae</taxon>
        <taxon>Nocardia</taxon>
    </lineage>
</organism>
<dbReference type="Pfam" id="PF00781">
    <property type="entry name" value="DAGK_cat"/>
    <property type="match status" value="1"/>
</dbReference>
<dbReference type="Proteomes" id="UP000266677">
    <property type="component" value="Unassembled WGS sequence"/>
</dbReference>
<dbReference type="GO" id="GO:0008654">
    <property type="term" value="P:phospholipid biosynthetic process"/>
    <property type="evidence" value="ECO:0007669"/>
    <property type="project" value="UniProtKB-KW"/>
</dbReference>
<keyword evidence="11" id="KW-1185">Reference proteome</keyword>
<evidence type="ECO:0000256" key="1">
    <source>
        <dbReference type="ARBA" id="ARBA00001946"/>
    </source>
</evidence>
<evidence type="ECO:0000256" key="6">
    <source>
        <dbReference type="ARBA" id="ARBA00022840"/>
    </source>
</evidence>
<dbReference type="Gene3D" id="3.40.50.10330">
    <property type="entry name" value="Probable inorganic polyphosphate/atp-NAD kinase, domain 1"/>
    <property type="match status" value="1"/>
</dbReference>
<dbReference type="GO" id="GO:0005886">
    <property type="term" value="C:plasma membrane"/>
    <property type="evidence" value="ECO:0007669"/>
    <property type="project" value="TreeGrafter"/>
</dbReference>
<keyword evidence="3" id="KW-0808">Transferase</keyword>
<protein>
    <recommendedName>
        <fullName evidence="9">DAGKc domain-containing protein</fullName>
    </recommendedName>
</protein>
<feature type="domain" description="DAGKc" evidence="9">
    <location>
        <begin position="4"/>
        <end position="136"/>
    </location>
</feature>
<evidence type="ECO:0000256" key="5">
    <source>
        <dbReference type="ARBA" id="ARBA00022777"/>
    </source>
</evidence>
<dbReference type="InterPro" id="IPR016064">
    <property type="entry name" value="NAD/diacylglycerol_kinase_sf"/>
</dbReference>
<dbReference type="GO" id="GO:0005524">
    <property type="term" value="F:ATP binding"/>
    <property type="evidence" value="ECO:0007669"/>
    <property type="project" value="UniProtKB-KW"/>
</dbReference>
<dbReference type="OrthoDB" id="142078at2"/>
<keyword evidence="5" id="KW-0418">Kinase</keyword>
<keyword evidence="7" id="KW-0594">Phospholipid biosynthesis</keyword>
<evidence type="ECO:0000256" key="3">
    <source>
        <dbReference type="ARBA" id="ARBA00022679"/>
    </source>
</evidence>
<evidence type="ECO:0000256" key="4">
    <source>
        <dbReference type="ARBA" id="ARBA00022741"/>
    </source>
</evidence>
<dbReference type="PANTHER" id="PTHR12358">
    <property type="entry name" value="SPHINGOSINE KINASE"/>
    <property type="match status" value="1"/>
</dbReference>
<name>A0A3A4K909_9NOCA</name>
<dbReference type="InterPro" id="IPR050187">
    <property type="entry name" value="Lipid_Phosphate_FormReg"/>
</dbReference>
<dbReference type="InterPro" id="IPR001206">
    <property type="entry name" value="Diacylglycerol_kinase_cat_dom"/>
</dbReference>
<reference evidence="10 11" key="1">
    <citation type="submission" date="2018-09" db="EMBL/GenBank/DDBJ databases">
        <title>YIM PH21274 draft genome.</title>
        <authorList>
            <person name="Miao C."/>
        </authorList>
    </citation>
    <scope>NUCLEOTIDE SEQUENCE [LARGE SCALE GENOMIC DNA]</scope>
    <source>
        <strain evidence="10 11">YIM PH 21724</strain>
    </source>
</reference>
<keyword evidence="4" id="KW-0547">Nucleotide-binding</keyword>
<dbReference type="GO" id="GO:0004143">
    <property type="term" value="F:ATP-dependent diacylglycerol kinase activity"/>
    <property type="evidence" value="ECO:0007669"/>
    <property type="project" value="TreeGrafter"/>
</dbReference>
<dbReference type="SMART" id="SM00046">
    <property type="entry name" value="DAGKc"/>
    <property type="match status" value="1"/>
</dbReference>
<evidence type="ECO:0000256" key="7">
    <source>
        <dbReference type="ARBA" id="ARBA00023209"/>
    </source>
</evidence>
<evidence type="ECO:0000256" key="2">
    <source>
        <dbReference type="ARBA" id="ARBA00005983"/>
    </source>
</evidence>
<gene>
    <name evidence="10" type="ORF">D5S18_28525</name>
</gene>
<dbReference type="InterPro" id="IPR017438">
    <property type="entry name" value="ATP-NAD_kinase_N"/>
</dbReference>
<dbReference type="PROSITE" id="PS50146">
    <property type="entry name" value="DAGK"/>
    <property type="match status" value="1"/>
</dbReference>
<evidence type="ECO:0000313" key="10">
    <source>
        <dbReference type="EMBL" id="RJO69844.1"/>
    </source>
</evidence>
<evidence type="ECO:0000256" key="8">
    <source>
        <dbReference type="ARBA" id="ARBA00023264"/>
    </source>
</evidence>
<evidence type="ECO:0000313" key="11">
    <source>
        <dbReference type="Proteomes" id="UP000266677"/>
    </source>
</evidence>
<dbReference type="Pfam" id="PF19279">
    <property type="entry name" value="YegS_C"/>
    <property type="match status" value="1"/>
</dbReference>
<keyword evidence="8" id="KW-1208">Phospholipid metabolism</keyword>
<comment type="similarity">
    <text evidence="2">Belongs to the diacylglycerol/lipid kinase family.</text>
</comment>
<dbReference type="SUPFAM" id="SSF111331">
    <property type="entry name" value="NAD kinase/diacylglycerol kinase-like"/>
    <property type="match status" value="1"/>
</dbReference>
<dbReference type="InterPro" id="IPR045540">
    <property type="entry name" value="YegS/DAGK_C"/>
</dbReference>
<comment type="cofactor">
    <cofactor evidence="1">
        <name>Mg(2+)</name>
        <dbReference type="ChEBI" id="CHEBI:18420"/>
    </cofactor>
</comment>
<sequence length="317" mass="32572">MNQVSPRRLTVVTNPLSGLGKGEQAAVPALARFAARGAVVTEIRADSAAASVRLLRESIERTRPDAVVCVGGDGLIAVLLPALAETGIPLGMVPAGTGNDLARELGVPTDDPAAAADLVLDGRIRVIDLGRIEAGGPRTEPMWFATVTGTGLDARVTLRANAMHWPRGRLRYTVAALAELSGGLTVPYRIELAGVTAEGLANPGASADTVVTTEAIMVAVGNARTYGGGMRICPDALLDDGLLDLTVVGALSRLEMLRLLPALAAGKRLDHPRVEQYRAASITLSAPGAPATADGEPAGMLPLTIRVAPGALSVLTP</sequence>
<keyword evidence="6" id="KW-0067">ATP-binding</keyword>
<keyword evidence="7" id="KW-0444">Lipid biosynthesis</keyword>
<dbReference type="RefSeq" id="WP_120044213.1">
    <property type="nucleotide sequence ID" value="NZ_QZFU01000041.1"/>
</dbReference>
<dbReference type="EMBL" id="QZFU01000041">
    <property type="protein sequence ID" value="RJO69844.1"/>
    <property type="molecule type" value="Genomic_DNA"/>
</dbReference>
<accession>A0A3A4K909</accession>
<keyword evidence="7" id="KW-0443">Lipid metabolism</keyword>